<reference evidence="1 2" key="1">
    <citation type="journal article" date="2020" name="BMC Genomics">
        <title>Intraspecific diversification of the crop wild relative Brassica cretica Lam. using demographic model selection.</title>
        <authorList>
            <person name="Kioukis A."/>
            <person name="Michalopoulou V.A."/>
            <person name="Briers L."/>
            <person name="Pirintsos S."/>
            <person name="Studholme D.J."/>
            <person name="Pavlidis P."/>
            <person name="Sarris P.F."/>
        </authorList>
    </citation>
    <scope>NUCLEOTIDE SEQUENCE [LARGE SCALE GENOMIC DNA]</scope>
    <source>
        <strain evidence="2">cv. PFS-1207/04</strain>
    </source>
</reference>
<comment type="caution">
    <text evidence="1">The sequence shown here is derived from an EMBL/GenBank/DDBJ whole genome shotgun (WGS) entry which is preliminary data.</text>
</comment>
<proteinExistence type="predicted"/>
<dbReference type="EMBL" id="QGKV02000832">
    <property type="protein sequence ID" value="KAF3547631.1"/>
    <property type="molecule type" value="Genomic_DNA"/>
</dbReference>
<evidence type="ECO:0000313" key="1">
    <source>
        <dbReference type="EMBL" id="KAF3547631.1"/>
    </source>
</evidence>
<evidence type="ECO:0000313" key="2">
    <source>
        <dbReference type="Proteomes" id="UP000266723"/>
    </source>
</evidence>
<gene>
    <name evidence="1" type="ORF">DY000_02002677</name>
</gene>
<sequence length="314" mass="36680">MIGYVTDVIYGIPSRCPRGERVIDEVKMSGTAEDIYKIGKTAATEHYRAIFQIVKDHDKENNKRHKSEIEKYSISDQIEFLEEIMEKRVSCFNIMEEKDKIEVPYIDWDKLGEPFMSKPLVAPPPLSKRFSVHLSLLSHHELRSKNSRHGSMGKKMNKREKKKIKEHFDMIGYVTDAYYGIPSRFPCGERVINEVSPKPKYPTDFDIFMGVDTSHARTSRTMASTFINQGLSVSRKRIRRKNEKRHVAEIEKYSISDQIRLLDEIMGKGLSYFNIKEEKDIIEVNILFAEEKLRTIKVLYIYWEKLGESFISKP</sequence>
<name>A0ABQ7C7C8_BRACR</name>
<protein>
    <submittedName>
        <fullName evidence="1">Uncharacterized protein</fullName>
    </submittedName>
</protein>
<dbReference type="Proteomes" id="UP000266723">
    <property type="component" value="Unassembled WGS sequence"/>
</dbReference>
<organism evidence="1 2">
    <name type="scientific">Brassica cretica</name>
    <name type="common">Mustard</name>
    <dbReference type="NCBI Taxonomy" id="69181"/>
    <lineage>
        <taxon>Eukaryota</taxon>
        <taxon>Viridiplantae</taxon>
        <taxon>Streptophyta</taxon>
        <taxon>Embryophyta</taxon>
        <taxon>Tracheophyta</taxon>
        <taxon>Spermatophyta</taxon>
        <taxon>Magnoliopsida</taxon>
        <taxon>eudicotyledons</taxon>
        <taxon>Gunneridae</taxon>
        <taxon>Pentapetalae</taxon>
        <taxon>rosids</taxon>
        <taxon>malvids</taxon>
        <taxon>Brassicales</taxon>
        <taxon>Brassicaceae</taxon>
        <taxon>Brassiceae</taxon>
        <taxon>Brassica</taxon>
    </lineage>
</organism>
<keyword evidence="2" id="KW-1185">Reference proteome</keyword>
<accession>A0ABQ7C7C8</accession>